<comment type="caution">
    <text evidence="1">The sequence shown here is derived from an EMBL/GenBank/DDBJ whole genome shotgun (WGS) entry which is preliminary data.</text>
</comment>
<dbReference type="InterPro" id="IPR024096">
    <property type="entry name" value="NO_sig/Golgi_transp_ligand-bd"/>
</dbReference>
<dbReference type="STRING" id="1423813.FC26_GL001783"/>
<dbReference type="RefSeq" id="WP_083483774.1">
    <property type="nucleotide sequence ID" value="NZ_AYYY01000027.1"/>
</dbReference>
<organism evidence="1 2">
    <name type="scientific">Paucilactobacillus vaccinostercus DSM 20634</name>
    <dbReference type="NCBI Taxonomy" id="1423813"/>
    <lineage>
        <taxon>Bacteria</taxon>
        <taxon>Bacillati</taxon>
        <taxon>Bacillota</taxon>
        <taxon>Bacilli</taxon>
        <taxon>Lactobacillales</taxon>
        <taxon>Lactobacillaceae</taxon>
        <taxon>Paucilactobacillus</taxon>
    </lineage>
</organism>
<dbReference type="InterPro" id="IPR019642">
    <property type="entry name" value="DUF2507"/>
</dbReference>
<accession>A0A0R2AEG8</accession>
<dbReference type="Proteomes" id="UP000051733">
    <property type="component" value="Unassembled WGS sequence"/>
</dbReference>
<reference evidence="1 2" key="1">
    <citation type="journal article" date="2015" name="Genome Announc.">
        <title>Expanding the biotechnology potential of lactobacilli through comparative genomics of 213 strains and associated genera.</title>
        <authorList>
            <person name="Sun Z."/>
            <person name="Harris H.M."/>
            <person name="McCann A."/>
            <person name="Guo C."/>
            <person name="Argimon S."/>
            <person name="Zhang W."/>
            <person name="Yang X."/>
            <person name="Jeffery I.B."/>
            <person name="Cooney J.C."/>
            <person name="Kagawa T.F."/>
            <person name="Liu W."/>
            <person name="Song Y."/>
            <person name="Salvetti E."/>
            <person name="Wrobel A."/>
            <person name="Rasinkangas P."/>
            <person name="Parkhill J."/>
            <person name="Rea M.C."/>
            <person name="O'Sullivan O."/>
            <person name="Ritari J."/>
            <person name="Douillard F.P."/>
            <person name="Paul Ross R."/>
            <person name="Yang R."/>
            <person name="Briner A.E."/>
            <person name="Felis G.E."/>
            <person name="de Vos W.M."/>
            <person name="Barrangou R."/>
            <person name="Klaenhammer T.R."/>
            <person name="Caufield P.W."/>
            <person name="Cui Y."/>
            <person name="Zhang H."/>
            <person name="O'Toole P.W."/>
        </authorList>
    </citation>
    <scope>NUCLEOTIDE SEQUENCE [LARGE SCALE GENOMIC DNA]</scope>
    <source>
        <strain evidence="1 2">DSM 20634</strain>
    </source>
</reference>
<dbReference type="AlphaFoldDB" id="A0A0R2AEG8"/>
<protein>
    <recommendedName>
        <fullName evidence="3">Hydrocarbon binding protein</fullName>
    </recommendedName>
</protein>
<dbReference type="SUPFAM" id="SSF111126">
    <property type="entry name" value="Ligand-binding domain in the NO signalling and Golgi transport"/>
    <property type="match status" value="1"/>
</dbReference>
<evidence type="ECO:0008006" key="3">
    <source>
        <dbReference type="Google" id="ProtNLM"/>
    </source>
</evidence>
<keyword evidence="2" id="KW-1185">Reference proteome</keyword>
<dbReference type="Gene3D" id="3.30.1380.20">
    <property type="entry name" value="Trafficking protein particle complex subunit 3"/>
    <property type="match status" value="1"/>
</dbReference>
<evidence type="ECO:0000313" key="2">
    <source>
        <dbReference type="Proteomes" id="UP000051733"/>
    </source>
</evidence>
<name>A0A0R2AEG8_9LACO</name>
<proteinExistence type="predicted"/>
<gene>
    <name evidence="1" type="ORF">FC26_GL001783</name>
</gene>
<dbReference type="PATRIC" id="fig|1423813.3.peg.1811"/>
<dbReference type="EMBL" id="AYYY01000027">
    <property type="protein sequence ID" value="KRM61347.1"/>
    <property type="molecule type" value="Genomic_DNA"/>
</dbReference>
<dbReference type="Pfam" id="PF10702">
    <property type="entry name" value="DUF2507"/>
    <property type="match status" value="1"/>
</dbReference>
<sequence length="162" mass="18244">MSQRLYEQLLHDSAGLPQSVLRDVLIPAVLDKETDGILYWAGKDLARQFPVESTSSIVALFDQLGFGHLKLKKQTSKQQIWLLDGQLVTDRLTLPRPNFTLEAGFLAQQIELQTNATTEAQVTEQKKNMVEILVQHNIKDSASDIEPVEFLQLETPQTDDAE</sequence>
<dbReference type="OrthoDB" id="2965348at2"/>
<evidence type="ECO:0000313" key="1">
    <source>
        <dbReference type="EMBL" id="KRM61347.1"/>
    </source>
</evidence>